<evidence type="ECO:0000313" key="1">
    <source>
        <dbReference type="EMBL" id="SEO42118.1"/>
    </source>
</evidence>
<protein>
    <recommendedName>
        <fullName evidence="3">Aminoglycoside phosphotransferase domain-containing protein</fullName>
    </recommendedName>
</protein>
<dbReference type="STRING" id="42354.SAMN05216333_109113"/>
<proteinExistence type="predicted"/>
<accession>A0A1H8PK92</accession>
<keyword evidence="2" id="KW-1185">Reference proteome</keyword>
<dbReference type="SUPFAM" id="SSF56112">
    <property type="entry name" value="Protein kinase-like (PK-like)"/>
    <property type="match status" value="1"/>
</dbReference>
<sequence>MVVKSIYYKGKRVVSFCGLNKTYLLRIREFIQPTGNRRIALRLLMAASAYPISLVERFFGARDYFFEEALEELYRGLNEKPVALFAIWAQDDSKFRASVYYYTKERIRFCKIGFSEQDLEDFQNELTISRYLAAYGKWGFYIPSNIDGFFGRSVSILSFDCLPPRLTIWRGLPVSKRNLLLIQLQSLTGVQITQVNEKDWWKSIILHFNKKAGRLSEIVKPWLIEINKQPRRVSFAHGDLGSENVFEDCAGNLYLIDWERARFDAPYLTDYIGIWLGSFHEAIINADDKWFISAMKELLQDNLDIWDVILALLYIASLKFRLAEIVIERLSVQSCINFKD</sequence>
<evidence type="ECO:0000313" key="2">
    <source>
        <dbReference type="Proteomes" id="UP000198814"/>
    </source>
</evidence>
<dbReference type="Gene3D" id="3.90.1200.10">
    <property type="match status" value="1"/>
</dbReference>
<dbReference type="AlphaFoldDB" id="A0A1H8PK92"/>
<dbReference type="Proteomes" id="UP000198814">
    <property type="component" value="Unassembled WGS sequence"/>
</dbReference>
<organism evidence="1 2">
    <name type="scientific">Nitrosomonas oligotropha</name>
    <dbReference type="NCBI Taxonomy" id="42354"/>
    <lineage>
        <taxon>Bacteria</taxon>
        <taxon>Pseudomonadati</taxon>
        <taxon>Pseudomonadota</taxon>
        <taxon>Betaproteobacteria</taxon>
        <taxon>Nitrosomonadales</taxon>
        <taxon>Nitrosomonadaceae</taxon>
        <taxon>Nitrosomonas</taxon>
    </lineage>
</organism>
<evidence type="ECO:0008006" key="3">
    <source>
        <dbReference type="Google" id="ProtNLM"/>
    </source>
</evidence>
<dbReference type="EMBL" id="FODO01000009">
    <property type="protein sequence ID" value="SEO42118.1"/>
    <property type="molecule type" value="Genomic_DNA"/>
</dbReference>
<name>A0A1H8PK92_9PROT</name>
<gene>
    <name evidence="1" type="ORF">SAMN05216333_109113</name>
</gene>
<dbReference type="InterPro" id="IPR011009">
    <property type="entry name" value="Kinase-like_dom_sf"/>
</dbReference>
<reference evidence="2" key="1">
    <citation type="submission" date="2016-10" db="EMBL/GenBank/DDBJ databases">
        <authorList>
            <person name="Varghese N."/>
            <person name="Submissions S."/>
        </authorList>
    </citation>
    <scope>NUCLEOTIDE SEQUENCE [LARGE SCALE GENOMIC DNA]</scope>
    <source>
        <strain evidence="2">Nm76</strain>
    </source>
</reference>
<dbReference type="RefSeq" id="WP_090449296.1">
    <property type="nucleotide sequence ID" value="NZ_FODO01000009.1"/>
</dbReference>